<evidence type="ECO:0000256" key="1">
    <source>
        <dbReference type="ARBA" id="ARBA00004447"/>
    </source>
</evidence>
<evidence type="ECO:0000256" key="12">
    <source>
        <dbReference type="RuleBase" id="RU003832"/>
    </source>
</evidence>
<dbReference type="Proteomes" id="UP001642540">
    <property type="component" value="Unassembled WGS sequence"/>
</dbReference>
<keyword evidence="4 12" id="KW-0328">Glycosyltransferase</keyword>
<evidence type="ECO:0000256" key="6">
    <source>
        <dbReference type="ARBA" id="ARBA00022692"/>
    </source>
</evidence>
<dbReference type="Gene3D" id="3.40.50.11660">
    <property type="entry name" value="Glycosyl transferase family 10, C-terminal domain"/>
    <property type="match status" value="1"/>
</dbReference>
<dbReference type="PANTHER" id="PTHR48438:SF1">
    <property type="entry name" value="ALPHA-(1,3)-FUCOSYLTRANSFERASE C-RELATED"/>
    <property type="match status" value="1"/>
</dbReference>
<keyword evidence="6 12" id="KW-0812">Transmembrane</keyword>
<dbReference type="InterPro" id="IPR038577">
    <property type="entry name" value="GT10-like_C_sf"/>
</dbReference>
<keyword evidence="11" id="KW-0325">Glycoprotein</keyword>
<comment type="caution">
    <text evidence="15">The sequence shown here is derived from an EMBL/GenBank/DDBJ whole genome shotgun (WGS) entry which is preliminary data.</text>
</comment>
<name>A0ABP1R2E9_9HEXA</name>
<evidence type="ECO:0000256" key="9">
    <source>
        <dbReference type="ARBA" id="ARBA00023034"/>
    </source>
</evidence>
<sequence length="424" mass="49239">MVFTNPNRSSLHRLIITCASTVFLMFLWFNSPNSSQDRRESGEHQEVGLQFSDTFSQELQAVAPLSTTTNDLLDGSSALPKKILIWNSYWKSKALWHKIFAELVNKKCPQNKCKLTINHGELNTSDAVIFHLADLSTEKYNFPESRIRNPNQIWIAMTYEPPNVLEHTGINFKRLDAVFNRTMSYRRDGDIVVRHGTFSKIQPNTILPTYTSNWINSRERISERNYAAGKQSLVAWFSSNCKSQSRREVYIKQLQKFIKVDVYGACGPYKCGVQKTMRNPYKVEEDDCYMRVSIEYKFVLAFENSLCEDYVTEKLYNHLKLNVIPVVFGASNYSIFAPPKSVIDASQYSPEELAKYLQLLDRNDTLYNEYFEWKKDYVVEAHDGVPLACDLCEQLHNPNWQKEKKVYEQFEKWITSGCRNGYGQ</sequence>
<evidence type="ECO:0000256" key="2">
    <source>
        <dbReference type="ARBA" id="ARBA00004922"/>
    </source>
</evidence>
<keyword evidence="7" id="KW-0735">Signal-anchor</keyword>
<keyword evidence="8 12" id="KW-1133">Transmembrane helix</keyword>
<keyword evidence="16" id="KW-1185">Reference proteome</keyword>
<evidence type="ECO:0000256" key="4">
    <source>
        <dbReference type="ARBA" id="ARBA00022676"/>
    </source>
</evidence>
<feature type="transmembrane region" description="Helical" evidence="12">
    <location>
        <begin position="12"/>
        <end position="29"/>
    </location>
</feature>
<feature type="domain" description="Fucosyltransferase C-terminal" evidence="13">
    <location>
        <begin position="229"/>
        <end position="413"/>
    </location>
</feature>
<evidence type="ECO:0000256" key="5">
    <source>
        <dbReference type="ARBA" id="ARBA00022679"/>
    </source>
</evidence>
<evidence type="ECO:0000256" key="10">
    <source>
        <dbReference type="ARBA" id="ARBA00023136"/>
    </source>
</evidence>
<dbReference type="SUPFAM" id="SSF53756">
    <property type="entry name" value="UDP-Glycosyltransferase/glycogen phosphorylase"/>
    <property type="match status" value="1"/>
</dbReference>
<evidence type="ECO:0000259" key="13">
    <source>
        <dbReference type="Pfam" id="PF00852"/>
    </source>
</evidence>
<evidence type="ECO:0000256" key="7">
    <source>
        <dbReference type="ARBA" id="ARBA00022968"/>
    </source>
</evidence>
<keyword evidence="10 12" id="KW-0472">Membrane</keyword>
<dbReference type="Pfam" id="PF00852">
    <property type="entry name" value="Glyco_transf_10"/>
    <property type="match status" value="1"/>
</dbReference>
<evidence type="ECO:0000259" key="14">
    <source>
        <dbReference type="Pfam" id="PF17039"/>
    </source>
</evidence>
<dbReference type="PANTHER" id="PTHR48438">
    <property type="entry name" value="ALPHA-(1,3)-FUCOSYLTRANSFERASE C-RELATED"/>
    <property type="match status" value="1"/>
</dbReference>
<comment type="pathway">
    <text evidence="2">Protein modification; protein glycosylation.</text>
</comment>
<comment type="subcellular location">
    <subcellularLocation>
        <location evidence="1 12">Golgi apparatus</location>
        <location evidence="1 12">Golgi stack membrane</location>
        <topology evidence="1 12">Single-pass type II membrane protein</topology>
    </subcellularLocation>
</comment>
<proteinExistence type="inferred from homology"/>
<dbReference type="Pfam" id="PF17039">
    <property type="entry name" value="Glyco_tran_10_N"/>
    <property type="match status" value="1"/>
</dbReference>
<evidence type="ECO:0000256" key="8">
    <source>
        <dbReference type="ARBA" id="ARBA00022989"/>
    </source>
</evidence>
<gene>
    <name evidence="15" type="ORF">ODALV1_LOCUS17398</name>
</gene>
<dbReference type="EC" id="2.4.1.-" evidence="12"/>
<accession>A0ABP1R2E9</accession>
<evidence type="ECO:0000313" key="16">
    <source>
        <dbReference type="Proteomes" id="UP001642540"/>
    </source>
</evidence>
<reference evidence="15 16" key="1">
    <citation type="submission" date="2024-08" db="EMBL/GenBank/DDBJ databases">
        <authorList>
            <person name="Cucini C."/>
            <person name="Frati F."/>
        </authorList>
    </citation>
    <scope>NUCLEOTIDE SEQUENCE [LARGE SCALE GENOMIC DNA]</scope>
</reference>
<dbReference type="EMBL" id="CAXLJM020000053">
    <property type="protein sequence ID" value="CAL8116762.1"/>
    <property type="molecule type" value="Genomic_DNA"/>
</dbReference>
<comment type="similarity">
    <text evidence="3 12">Belongs to the glycosyltransferase 10 family.</text>
</comment>
<feature type="domain" description="Fucosyltransferase N-terminal" evidence="14">
    <location>
        <begin position="81"/>
        <end position="196"/>
    </location>
</feature>
<keyword evidence="5 12" id="KW-0808">Transferase</keyword>
<evidence type="ECO:0000256" key="3">
    <source>
        <dbReference type="ARBA" id="ARBA00008919"/>
    </source>
</evidence>
<keyword evidence="9 12" id="KW-0333">Golgi apparatus</keyword>
<dbReference type="InterPro" id="IPR001503">
    <property type="entry name" value="Glyco_trans_10"/>
</dbReference>
<dbReference type="InterPro" id="IPR055270">
    <property type="entry name" value="Glyco_tran_10_C"/>
</dbReference>
<evidence type="ECO:0000256" key="11">
    <source>
        <dbReference type="ARBA" id="ARBA00023180"/>
    </source>
</evidence>
<organism evidence="15 16">
    <name type="scientific">Orchesella dallaii</name>
    <dbReference type="NCBI Taxonomy" id="48710"/>
    <lineage>
        <taxon>Eukaryota</taxon>
        <taxon>Metazoa</taxon>
        <taxon>Ecdysozoa</taxon>
        <taxon>Arthropoda</taxon>
        <taxon>Hexapoda</taxon>
        <taxon>Collembola</taxon>
        <taxon>Entomobryomorpha</taxon>
        <taxon>Entomobryoidea</taxon>
        <taxon>Orchesellidae</taxon>
        <taxon>Orchesellinae</taxon>
        <taxon>Orchesella</taxon>
    </lineage>
</organism>
<evidence type="ECO:0000313" key="15">
    <source>
        <dbReference type="EMBL" id="CAL8116762.1"/>
    </source>
</evidence>
<dbReference type="InterPro" id="IPR031481">
    <property type="entry name" value="Glyco_tran_10_N"/>
</dbReference>
<protein>
    <recommendedName>
        <fullName evidence="12">Fucosyltransferase</fullName>
        <ecNumber evidence="12">2.4.1.-</ecNumber>
    </recommendedName>
</protein>